<evidence type="ECO:0000313" key="17">
    <source>
        <dbReference type="EMBL" id="CAG9822963.1"/>
    </source>
</evidence>
<reference evidence="17" key="1">
    <citation type="submission" date="2022-01" db="EMBL/GenBank/DDBJ databases">
        <authorList>
            <person name="King R."/>
        </authorList>
    </citation>
    <scope>NUCLEOTIDE SEQUENCE</scope>
</reference>
<dbReference type="SUPFAM" id="SSF81811">
    <property type="entry name" value="Helical domain of Sec23/24"/>
    <property type="match status" value="1"/>
</dbReference>
<dbReference type="GO" id="GO:0005789">
    <property type="term" value="C:endoplasmic reticulum membrane"/>
    <property type="evidence" value="ECO:0007669"/>
    <property type="project" value="UniProtKB-SubCell"/>
</dbReference>
<keyword evidence="10" id="KW-0472">Membrane</keyword>
<dbReference type="PANTHER" id="PTHR13803:SF39">
    <property type="entry name" value="SECRETORY 24AB, ISOFORM A"/>
    <property type="match status" value="1"/>
</dbReference>
<dbReference type="GO" id="GO:0006886">
    <property type="term" value="P:intracellular protein transport"/>
    <property type="evidence" value="ECO:0007669"/>
    <property type="project" value="InterPro"/>
</dbReference>
<evidence type="ECO:0000259" key="14">
    <source>
        <dbReference type="Pfam" id="PF04811"/>
    </source>
</evidence>
<reference evidence="17" key="2">
    <citation type="submission" date="2022-10" db="EMBL/GenBank/DDBJ databases">
        <authorList>
            <consortium name="ENA_rothamsted_submissions"/>
            <consortium name="culmorum"/>
            <person name="King R."/>
        </authorList>
    </citation>
    <scope>NUCLEOTIDE SEQUENCE</scope>
</reference>
<organism evidence="17 18">
    <name type="scientific">Phaedon cochleariae</name>
    <name type="common">Mustard beetle</name>
    <dbReference type="NCBI Taxonomy" id="80249"/>
    <lineage>
        <taxon>Eukaryota</taxon>
        <taxon>Metazoa</taxon>
        <taxon>Ecdysozoa</taxon>
        <taxon>Arthropoda</taxon>
        <taxon>Hexapoda</taxon>
        <taxon>Insecta</taxon>
        <taxon>Pterygota</taxon>
        <taxon>Neoptera</taxon>
        <taxon>Endopterygota</taxon>
        <taxon>Coleoptera</taxon>
        <taxon>Polyphaga</taxon>
        <taxon>Cucujiformia</taxon>
        <taxon>Chrysomeloidea</taxon>
        <taxon>Chrysomelidae</taxon>
        <taxon>Chrysomelinae</taxon>
        <taxon>Chrysomelini</taxon>
        <taxon>Phaedon</taxon>
    </lineage>
</organism>
<dbReference type="CDD" id="cd01479">
    <property type="entry name" value="Sec24-like"/>
    <property type="match status" value="1"/>
</dbReference>
<dbReference type="InterPro" id="IPR006895">
    <property type="entry name" value="Znf_Sec23_Sec24"/>
</dbReference>
<dbReference type="SUPFAM" id="SSF53300">
    <property type="entry name" value="vWA-like"/>
    <property type="match status" value="1"/>
</dbReference>
<dbReference type="InterPro" id="IPR036175">
    <property type="entry name" value="Sec23/24_helical_dom_sf"/>
</dbReference>
<evidence type="ECO:0000313" key="18">
    <source>
        <dbReference type="Proteomes" id="UP001153737"/>
    </source>
</evidence>
<feature type="domain" description="Sec23/Sec24 helical" evidence="15">
    <location>
        <begin position="945"/>
        <end position="1042"/>
    </location>
</feature>
<feature type="compositionally biased region" description="Low complexity" evidence="12">
    <location>
        <begin position="66"/>
        <end position="79"/>
    </location>
</feature>
<sequence>MMLNDMAEPNLNGVSPIPDSLKNNTIRNEKLYQQFNGVHSSQSSRSSSPSVRSDHIPASQLPPSKSIPQSQLPPSRSSLMGVTQQIGGLSMHPTGHSVSPVPLQQKPASANVNYSKPQGESNITTSDNTKSAVPILSSEISNSVRSSQPPQASSYQFPNVNNNSSYRPPQQGSQNQPISGYQMKTPSQALPDMSGSASNQLPRQISTNGPSSVQPIRAGFQPVMNRNQFPPATNTNSQVANTGRIPPPIDNMNRSQIQSNNTPMYPIPNQSLYQTSQIRGPVPQEQNFNTFPLSQPRMMHSNVSEPTINVPTKFQNVNPNVQPIMRQAPPIIQPNAPSHNFHQNLHPNALSQSNLRPSPSLVQTTPTNNFQQVPLPTNLTNQKANLHSNRYPTAVDTNNQVPPITQYNTPQHSYNNLQQPPMGAPQHNAYPNQNHQNQFQGGVTQLGFNKLWGTENYDLLQTPNILPNSRIEAPRISLGQEALDQANCSPDIFRCTLTKIPENNSLLQKSRLPLGVLIHPFRDLSHLPVIQCNVIVRCRACRTYINPFVLFVDNKRWKCNLCYRINELPEEFQYDPVTKTYGDPSRRPEIKSSTLEYIAPAEYMLRPPQPAVYLYLLDVSRLAIESGYLQIVTNILLEELKNVPGDARTHVGFIAYDSALHFYSLPEGITQPQELTVLDIEEVFLPTPDNLLVNLKDRMDLVADLLRLLPNRFVNTYDTNSALGAALQAAFKMMGSTGGRVTVFQASLPNVGPGALIAREDPSQRGTAEVAHLNPANDFYKRLALECSGQQIAVDLFVVNSQYVDVATISGISRFSGGCLHHFPLLKPNKVVLCESFSRCFRRYLTRKIGFEAVMRIRCTRGLSIHTFHGNFFVRSTDLLSLPNINPDAGFGMQVAIEESLSDVQSVSFQAALLYTSSKGERRIRVHTMCLPIASTLHDIINSADQQCIVGLLSKMAVDRSMQSSLSDAREAFINVAIDILSCYKITLNMGSPVAGLMAPNSLKLLPLYISALLKHTAFRTGSSIRLDDRVMSMVNMKTKPLYMQIQDIYPDLYPIHNLEDYEVILNSEEESVHIPPRLQLTARCLESKGAFLMDMGDHMILLVCPNVSQEFLMEVFGINNYNNISDDMYGLPILDNPRNQRLHQFINYLNDDKPIHATLQVIRDNSTNRMLFFERLIEDRVETALSYHEFLQHLKTQVK</sequence>
<evidence type="ECO:0008006" key="19">
    <source>
        <dbReference type="Google" id="ProtNLM"/>
    </source>
</evidence>
<feature type="domain" description="Sec23/Sec24 beta-sandwich" evidence="16">
    <location>
        <begin position="850"/>
        <end position="933"/>
    </location>
</feature>
<dbReference type="InterPro" id="IPR041742">
    <property type="entry name" value="Sec24-like_trunk_dom"/>
</dbReference>
<keyword evidence="5" id="KW-0813">Transport</keyword>
<accession>A0A9N9SHD5</accession>
<dbReference type="SUPFAM" id="SSF82919">
    <property type="entry name" value="Zn-finger domain of Sec23/24"/>
    <property type="match status" value="1"/>
</dbReference>
<feature type="domain" description="Zinc finger Sec23/Sec24-type" evidence="13">
    <location>
        <begin position="535"/>
        <end position="571"/>
    </location>
</feature>
<comment type="subcellular location">
    <subcellularLocation>
        <location evidence="1">Cytoplasmic vesicle</location>
        <location evidence="1">COPII-coated vesicle membrane</location>
        <topology evidence="1">Peripheral membrane protein</topology>
        <orientation evidence="1">Cytoplasmic side</orientation>
    </subcellularLocation>
    <subcellularLocation>
        <location evidence="3">Endoplasmic reticulum membrane</location>
        <topology evidence="3">Peripheral membrane protein</topology>
        <orientation evidence="3">Cytoplasmic side</orientation>
    </subcellularLocation>
    <subcellularLocation>
        <location evidence="2">Golgi apparatus membrane</location>
    </subcellularLocation>
</comment>
<dbReference type="InterPro" id="IPR036465">
    <property type="entry name" value="vWFA_dom_sf"/>
</dbReference>
<proteinExistence type="inferred from homology"/>
<dbReference type="InterPro" id="IPR029006">
    <property type="entry name" value="ADF-H/Gelsolin-like_dom_sf"/>
</dbReference>
<evidence type="ECO:0000256" key="5">
    <source>
        <dbReference type="ARBA" id="ARBA00022448"/>
    </source>
</evidence>
<evidence type="ECO:0000256" key="9">
    <source>
        <dbReference type="ARBA" id="ARBA00023034"/>
    </source>
</evidence>
<dbReference type="Proteomes" id="UP001153737">
    <property type="component" value="Chromosome 6"/>
</dbReference>
<feature type="domain" description="Sec23/Sec24 trunk" evidence="14">
    <location>
        <begin position="608"/>
        <end position="827"/>
    </location>
</feature>
<feature type="compositionally biased region" description="Polar residues" evidence="12">
    <location>
        <begin position="195"/>
        <end position="212"/>
    </location>
</feature>
<dbReference type="Gene3D" id="1.20.120.730">
    <property type="entry name" value="Sec23/Sec24 helical domain"/>
    <property type="match status" value="1"/>
</dbReference>
<dbReference type="InterPro" id="IPR012990">
    <property type="entry name" value="Beta-sandwich_Sec23_24"/>
</dbReference>
<dbReference type="GO" id="GO:0008270">
    <property type="term" value="F:zinc ion binding"/>
    <property type="evidence" value="ECO:0007669"/>
    <property type="project" value="InterPro"/>
</dbReference>
<feature type="compositionally biased region" description="Polar residues" evidence="12">
    <location>
        <begin position="109"/>
        <end position="131"/>
    </location>
</feature>
<dbReference type="OrthoDB" id="49016at2759"/>
<name>A0A9N9SHD5_PHACE</name>
<dbReference type="EMBL" id="OU896712">
    <property type="protein sequence ID" value="CAG9822963.1"/>
    <property type="molecule type" value="Genomic_DNA"/>
</dbReference>
<evidence type="ECO:0000259" key="15">
    <source>
        <dbReference type="Pfam" id="PF04815"/>
    </source>
</evidence>
<dbReference type="InterPro" id="IPR036180">
    <property type="entry name" value="Gelsolin-like_dom_sf"/>
</dbReference>
<keyword evidence="7" id="KW-0931">ER-Golgi transport</keyword>
<feature type="compositionally biased region" description="Low complexity" evidence="12">
    <location>
        <begin position="40"/>
        <end position="51"/>
    </location>
</feature>
<dbReference type="InterPro" id="IPR036174">
    <property type="entry name" value="Znf_Sec23_Sec24_sf"/>
</dbReference>
<evidence type="ECO:0000256" key="8">
    <source>
        <dbReference type="ARBA" id="ARBA00022927"/>
    </source>
</evidence>
<dbReference type="GO" id="GO:0000149">
    <property type="term" value="F:SNARE binding"/>
    <property type="evidence" value="ECO:0007669"/>
    <property type="project" value="TreeGrafter"/>
</dbReference>
<keyword evidence="6" id="KW-0256">Endoplasmic reticulum</keyword>
<dbReference type="SUPFAM" id="SSF81995">
    <property type="entry name" value="beta-sandwich domain of Sec23/24"/>
    <property type="match status" value="1"/>
</dbReference>
<evidence type="ECO:0000256" key="10">
    <source>
        <dbReference type="ARBA" id="ARBA00023136"/>
    </source>
</evidence>
<dbReference type="GO" id="GO:0070971">
    <property type="term" value="C:endoplasmic reticulum exit site"/>
    <property type="evidence" value="ECO:0007669"/>
    <property type="project" value="TreeGrafter"/>
</dbReference>
<feature type="compositionally biased region" description="Polar residues" evidence="12">
    <location>
        <begin position="138"/>
        <end position="188"/>
    </location>
</feature>
<keyword evidence="8" id="KW-0653">Protein transport</keyword>
<evidence type="ECO:0000256" key="6">
    <source>
        <dbReference type="ARBA" id="ARBA00022824"/>
    </source>
</evidence>
<dbReference type="Pfam" id="PF04815">
    <property type="entry name" value="Sec23_helical"/>
    <property type="match status" value="1"/>
</dbReference>
<protein>
    <recommendedName>
        <fullName evidence="19">Protein transport protein Sec24A</fullName>
    </recommendedName>
</protein>
<evidence type="ECO:0000256" key="2">
    <source>
        <dbReference type="ARBA" id="ARBA00004394"/>
    </source>
</evidence>
<dbReference type="InterPro" id="IPR006896">
    <property type="entry name" value="Sec23/24_trunk_dom"/>
</dbReference>
<dbReference type="AlphaFoldDB" id="A0A9N9SHD5"/>
<evidence type="ECO:0000259" key="16">
    <source>
        <dbReference type="Pfam" id="PF08033"/>
    </source>
</evidence>
<dbReference type="Pfam" id="PF04810">
    <property type="entry name" value="zf-Sec23_Sec24"/>
    <property type="match status" value="1"/>
</dbReference>
<dbReference type="Gene3D" id="2.60.40.1670">
    <property type="entry name" value="beta-sandwich domain of Sec23/24"/>
    <property type="match status" value="1"/>
</dbReference>
<comment type="similarity">
    <text evidence="4">Belongs to the SEC23/SEC24 family. SEC24 subfamily.</text>
</comment>
<evidence type="ECO:0000256" key="4">
    <source>
        <dbReference type="ARBA" id="ARBA00008334"/>
    </source>
</evidence>
<dbReference type="Pfam" id="PF08033">
    <property type="entry name" value="Sec23_BS"/>
    <property type="match status" value="1"/>
</dbReference>
<dbReference type="GO" id="GO:0030127">
    <property type="term" value="C:COPII vesicle coat"/>
    <property type="evidence" value="ECO:0007669"/>
    <property type="project" value="InterPro"/>
</dbReference>
<dbReference type="GO" id="GO:0000139">
    <property type="term" value="C:Golgi membrane"/>
    <property type="evidence" value="ECO:0007669"/>
    <property type="project" value="UniProtKB-SubCell"/>
</dbReference>
<dbReference type="InterPro" id="IPR050550">
    <property type="entry name" value="SEC23_SEC24_subfamily"/>
</dbReference>
<evidence type="ECO:0000256" key="12">
    <source>
        <dbReference type="SAM" id="MobiDB-lite"/>
    </source>
</evidence>
<feature type="region of interest" description="Disordered" evidence="12">
    <location>
        <begin position="343"/>
        <end position="374"/>
    </location>
</feature>
<evidence type="ECO:0000256" key="7">
    <source>
        <dbReference type="ARBA" id="ARBA00022892"/>
    </source>
</evidence>
<keyword evidence="11" id="KW-0968">Cytoplasmic vesicle</keyword>
<dbReference type="Gene3D" id="3.40.50.410">
    <property type="entry name" value="von Willebrand factor, type A domain"/>
    <property type="match status" value="1"/>
</dbReference>
<feature type="region of interest" description="Disordered" evidence="12">
    <location>
        <begin position="1"/>
        <end position="80"/>
    </location>
</feature>
<dbReference type="FunFam" id="2.30.30.380:FF:000004">
    <property type="entry name" value="SEC24 homolog B, COPII coat complex component"/>
    <property type="match status" value="1"/>
</dbReference>
<feature type="compositionally biased region" description="Polar residues" evidence="12">
    <location>
        <begin position="21"/>
        <end position="39"/>
    </location>
</feature>
<evidence type="ECO:0000256" key="11">
    <source>
        <dbReference type="ARBA" id="ARBA00023329"/>
    </source>
</evidence>
<dbReference type="PANTHER" id="PTHR13803">
    <property type="entry name" value="SEC24-RELATED PROTEIN"/>
    <property type="match status" value="1"/>
</dbReference>
<gene>
    <name evidence="17" type="ORF">PHAECO_LOCUS10276</name>
</gene>
<keyword evidence="9" id="KW-0333">Golgi apparatus</keyword>
<keyword evidence="18" id="KW-1185">Reference proteome</keyword>
<dbReference type="InterPro" id="IPR006900">
    <property type="entry name" value="Sec23/24_helical_dom"/>
</dbReference>
<dbReference type="Gene3D" id="3.40.20.10">
    <property type="entry name" value="Severin"/>
    <property type="match status" value="1"/>
</dbReference>
<dbReference type="GO" id="GO:0090110">
    <property type="term" value="P:COPII-coated vesicle cargo loading"/>
    <property type="evidence" value="ECO:0007669"/>
    <property type="project" value="TreeGrafter"/>
</dbReference>
<dbReference type="Gene3D" id="2.30.30.380">
    <property type="entry name" value="Zn-finger domain of Sec23/24"/>
    <property type="match status" value="1"/>
</dbReference>
<dbReference type="Pfam" id="PF04811">
    <property type="entry name" value="Sec23_trunk"/>
    <property type="match status" value="1"/>
</dbReference>
<feature type="region of interest" description="Disordered" evidence="12">
    <location>
        <begin position="109"/>
        <end position="212"/>
    </location>
</feature>
<evidence type="ECO:0000256" key="1">
    <source>
        <dbReference type="ARBA" id="ARBA00004299"/>
    </source>
</evidence>
<evidence type="ECO:0000259" key="13">
    <source>
        <dbReference type="Pfam" id="PF04810"/>
    </source>
</evidence>
<dbReference type="SUPFAM" id="SSF82754">
    <property type="entry name" value="C-terminal, gelsolin-like domain of Sec23/24"/>
    <property type="match status" value="1"/>
</dbReference>
<evidence type="ECO:0000256" key="3">
    <source>
        <dbReference type="ARBA" id="ARBA00004397"/>
    </source>
</evidence>